<keyword evidence="4" id="KW-1185">Reference proteome</keyword>
<protein>
    <submittedName>
        <fullName evidence="3">CPBP family intramembrane metalloprotease</fullName>
    </submittedName>
</protein>
<reference evidence="3 4" key="1">
    <citation type="journal article" date="2018" name="J. Microbiol.">
        <title>Leifsonia flava sp. nov., a novel actinobacterium isolated from the rhizosphere of Aquilegia viridiflora.</title>
        <authorList>
            <person name="Cai Y."/>
            <person name="Tao W.Z."/>
            <person name="Ma Y.J."/>
            <person name="Cheng J."/>
            <person name="Zhang M.Y."/>
            <person name="Zhang Y.X."/>
        </authorList>
    </citation>
    <scope>NUCLEOTIDE SEQUENCE [LARGE SCALE GENOMIC DNA]</scope>
    <source>
        <strain evidence="3 4">SYP-B2174</strain>
    </source>
</reference>
<dbReference type="GO" id="GO:0006508">
    <property type="term" value="P:proteolysis"/>
    <property type="evidence" value="ECO:0007669"/>
    <property type="project" value="UniProtKB-KW"/>
</dbReference>
<feature type="transmembrane region" description="Helical" evidence="1">
    <location>
        <begin position="235"/>
        <end position="255"/>
    </location>
</feature>
<name>A0A4Y9QSJ5_9MICO</name>
<dbReference type="AlphaFoldDB" id="A0A4Y9QSJ5"/>
<evidence type="ECO:0000313" key="3">
    <source>
        <dbReference type="EMBL" id="TFV94858.1"/>
    </source>
</evidence>
<evidence type="ECO:0000313" key="4">
    <source>
        <dbReference type="Proteomes" id="UP000298127"/>
    </source>
</evidence>
<keyword evidence="3" id="KW-0482">Metalloprotease</keyword>
<dbReference type="EMBL" id="SPQZ01000009">
    <property type="protein sequence ID" value="TFV94858.1"/>
    <property type="molecule type" value="Genomic_DNA"/>
</dbReference>
<organism evidence="3 4">
    <name type="scientific">Orlajensenia leifsoniae</name>
    <dbReference type="NCBI Taxonomy" id="2561933"/>
    <lineage>
        <taxon>Bacteria</taxon>
        <taxon>Bacillati</taxon>
        <taxon>Actinomycetota</taxon>
        <taxon>Actinomycetes</taxon>
        <taxon>Micrococcales</taxon>
        <taxon>Microbacteriaceae</taxon>
        <taxon>Orlajensenia</taxon>
    </lineage>
</organism>
<comment type="caution">
    <text evidence="3">The sequence shown here is derived from an EMBL/GenBank/DDBJ whole genome shotgun (WGS) entry which is preliminary data.</text>
</comment>
<dbReference type="RefSeq" id="WP_135121668.1">
    <property type="nucleotide sequence ID" value="NZ_SPQZ01000009.1"/>
</dbReference>
<dbReference type="GO" id="GO:0008237">
    <property type="term" value="F:metallopeptidase activity"/>
    <property type="evidence" value="ECO:0007669"/>
    <property type="project" value="UniProtKB-KW"/>
</dbReference>
<feature type="transmembrane region" description="Helical" evidence="1">
    <location>
        <begin position="144"/>
        <end position="162"/>
    </location>
</feature>
<evidence type="ECO:0000256" key="1">
    <source>
        <dbReference type="SAM" id="Phobius"/>
    </source>
</evidence>
<dbReference type="Pfam" id="PF02517">
    <property type="entry name" value="Rce1-like"/>
    <property type="match status" value="1"/>
</dbReference>
<keyword evidence="3" id="KW-0645">Protease</keyword>
<dbReference type="Proteomes" id="UP000298127">
    <property type="component" value="Unassembled WGS sequence"/>
</dbReference>
<keyword evidence="1" id="KW-1133">Transmembrane helix</keyword>
<gene>
    <name evidence="3" type="ORF">E4M00_17025</name>
</gene>
<feature type="transmembrane region" description="Helical" evidence="1">
    <location>
        <begin position="267"/>
        <end position="287"/>
    </location>
</feature>
<keyword evidence="1" id="KW-0812">Transmembrane</keyword>
<evidence type="ECO:0000259" key="2">
    <source>
        <dbReference type="Pfam" id="PF02517"/>
    </source>
</evidence>
<feature type="transmembrane region" description="Helical" evidence="1">
    <location>
        <begin position="119"/>
        <end position="138"/>
    </location>
</feature>
<feature type="transmembrane region" description="Helical" evidence="1">
    <location>
        <begin position="77"/>
        <end position="99"/>
    </location>
</feature>
<feature type="transmembrane region" description="Helical" evidence="1">
    <location>
        <begin position="209"/>
        <end position="228"/>
    </location>
</feature>
<feature type="transmembrane region" description="Helical" evidence="1">
    <location>
        <begin position="183"/>
        <end position="203"/>
    </location>
</feature>
<feature type="transmembrane region" description="Helical" evidence="1">
    <location>
        <begin position="38"/>
        <end position="65"/>
    </location>
</feature>
<proteinExistence type="predicted"/>
<sequence>MPVNRSVSVVGVQLSKVENSGTIDRDARGWRGFWNRGGLLKALLIAIVYVILYNLAGLLLIPVVGGLISDDYLSDPLSAFIVIGLQPLVGSVVLIIFALSLGWLPRPLFGRQPPLSRKWWFWVAPVLILIPIVFHFFGIDYARYGIAVVLSVLLAGLFVGFSEDFVTRGMAVVLLRRRGYREWAVMALSSLIFAGMHLSNLIAGQDISTVGPIVIYTFAFGVCMYATLRAGGNLIWPIILHGLTDPTSILAAGGIDDSTHATFNSSNMVAVVGTVGYVVWAAVLLIITRGNAQGRADADEEPRELVKRPA</sequence>
<dbReference type="InterPro" id="IPR003675">
    <property type="entry name" value="Rce1/LyrA-like_dom"/>
</dbReference>
<keyword evidence="1" id="KW-0472">Membrane</keyword>
<dbReference type="GO" id="GO:0080120">
    <property type="term" value="P:CAAX-box protein maturation"/>
    <property type="evidence" value="ECO:0007669"/>
    <property type="project" value="UniProtKB-ARBA"/>
</dbReference>
<feature type="domain" description="CAAX prenyl protease 2/Lysostaphin resistance protein A-like" evidence="2">
    <location>
        <begin position="148"/>
        <end position="245"/>
    </location>
</feature>
<dbReference type="GO" id="GO:0004175">
    <property type="term" value="F:endopeptidase activity"/>
    <property type="evidence" value="ECO:0007669"/>
    <property type="project" value="UniProtKB-ARBA"/>
</dbReference>
<accession>A0A4Y9QSJ5</accession>
<keyword evidence="3" id="KW-0378">Hydrolase</keyword>